<proteinExistence type="predicted"/>
<dbReference type="Proteomes" id="UP000198870">
    <property type="component" value="Unassembled WGS sequence"/>
</dbReference>
<dbReference type="EMBL" id="FMUX01000009">
    <property type="protein sequence ID" value="SCY44740.1"/>
    <property type="molecule type" value="Genomic_DNA"/>
</dbReference>
<protein>
    <recommendedName>
        <fullName evidence="3">Prophage minor tail protein Z (GPZ)</fullName>
    </recommendedName>
</protein>
<name>A0A1G5G0P5_9BACT</name>
<dbReference type="STRING" id="419481.SAMN05216233_109112"/>
<evidence type="ECO:0000313" key="2">
    <source>
        <dbReference type="Proteomes" id="UP000198870"/>
    </source>
</evidence>
<evidence type="ECO:0008006" key="3">
    <source>
        <dbReference type="Google" id="ProtNLM"/>
    </source>
</evidence>
<dbReference type="AlphaFoldDB" id="A0A1G5G0P5"/>
<evidence type="ECO:0000313" key="1">
    <source>
        <dbReference type="EMBL" id="SCY44740.1"/>
    </source>
</evidence>
<reference evidence="1 2" key="1">
    <citation type="submission" date="2016-10" db="EMBL/GenBank/DDBJ databases">
        <authorList>
            <person name="de Groot N.N."/>
        </authorList>
    </citation>
    <scope>NUCLEOTIDE SEQUENCE [LARGE SCALE GENOMIC DNA]</scope>
    <source>
        <strain evidence="1 2">AA1</strain>
    </source>
</reference>
<keyword evidence="2" id="KW-1185">Reference proteome</keyword>
<gene>
    <name evidence="1" type="ORF">SAMN05216233_109112</name>
</gene>
<organism evidence="1 2">
    <name type="scientific">Desulfoluna spongiiphila</name>
    <dbReference type="NCBI Taxonomy" id="419481"/>
    <lineage>
        <taxon>Bacteria</taxon>
        <taxon>Pseudomonadati</taxon>
        <taxon>Thermodesulfobacteriota</taxon>
        <taxon>Desulfobacteria</taxon>
        <taxon>Desulfobacterales</taxon>
        <taxon>Desulfolunaceae</taxon>
        <taxon>Desulfoluna</taxon>
    </lineage>
</organism>
<sequence length="188" mass="20427">MAGLQTAMSGIKNGTERVLTQAINATVKTMKTQTRMRIGNELNLTAARISKDLTTKKASFGHLSGAVIARGRPVGLVSFGAKKYGGGRGKGIAVKVKRSGSRAKLKHAFILDGMRGNTPGSRGNRQVFFRQMKGGKRVARYQVRTLHGPRIEDIFASDKVRKPLETQAAHLLARNIDKGIADTLRRFG</sequence>
<accession>A0A1G5G0P5</accession>